<evidence type="ECO:0008006" key="4">
    <source>
        <dbReference type="Google" id="ProtNLM"/>
    </source>
</evidence>
<evidence type="ECO:0000313" key="3">
    <source>
        <dbReference type="Proteomes" id="UP001378956"/>
    </source>
</evidence>
<comment type="caution">
    <text evidence="2">The sequence shown here is derived from an EMBL/GenBank/DDBJ whole genome shotgun (WGS) entry which is preliminary data.</text>
</comment>
<proteinExistence type="predicted"/>
<name>A0ABU8NL17_9SPHI</name>
<evidence type="ECO:0000256" key="1">
    <source>
        <dbReference type="SAM" id="SignalP"/>
    </source>
</evidence>
<reference evidence="2 3" key="1">
    <citation type="submission" date="2024-03" db="EMBL/GenBank/DDBJ databases">
        <title>Sequence of Lycoming College Course Isolates.</title>
        <authorList>
            <person name="Plotts O."/>
            <person name="Newman J."/>
        </authorList>
    </citation>
    <scope>NUCLEOTIDE SEQUENCE [LARGE SCALE GENOMIC DNA]</scope>
    <source>
        <strain evidence="2 3">CJB-3</strain>
    </source>
</reference>
<evidence type="ECO:0000313" key="2">
    <source>
        <dbReference type="EMBL" id="MEJ2902604.1"/>
    </source>
</evidence>
<keyword evidence="1" id="KW-0732">Signal</keyword>
<feature type="signal peptide" evidence="1">
    <location>
        <begin position="1"/>
        <end position="24"/>
    </location>
</feature>
<keyword evidence="3" id="KW-1185">Reference proteome</keyword>
<dbReference type="EMBL" id="JBBEUB010000002">
    <property type="protein sequence ID" value="MEJ2902604.1"/>
    <property type="molecule type" value="Genomic_DNA"/>
</dbReference>
<sequence>MREYIFKFRFVFLLLVASSAKVSAQSFKFLIPDQAIVQYAGSIGYFSGGVGYELFGNKKGNLDLLYGFVPGSKGGVLNIATAKFGYKPWAIKLKEWGKIYPFNPAIFATYTFHKELSFKFPSGQYAHDYYYWSEALRPHLAFSSEIELDAKKLLKNTGIRAIGLYIEANTNDFYLINYLQNTSALTVTDIFQLGIGMRVKF</sequence>
<accession>A0ABU8NL17</accession>
<organism evidence="2 3">
    <name type="scientific">Pedobacter panaciterrae</name>
    <dbReference type="NCBI Taxonomy" id="363849"/>
    <lineage>
        <taxon>Bacteria</taxon>
        <taxon>Pseudomonadati</taxon>
        <taxon>Bacteroidota</taxon>
        <taxon>Sphingobacteriia</taxon>
        <taxon>Sphingobacteriales</taxon>
        <taxon>Sphingobacteriaceae</taxon>
        <taxon>Pedobacter</taxon>
    </lineage>
</organism>
<protein>
    <recommendedName>
        <fullName evidence="4">Outer membrane protein with beta-barrel domain</fullName>
    </recommendedName>
</protein>
<dbReference type="Proteomes" id="UP001378956">
    <property type="component" value="Unassembled WGS sequence"/>
</dbReference>
<feature type="chain" id="PRO_5047456815" description="Outer membrane protein with beta-barrel domain" evidence="1">
    <location>
        <begin position="25"/>
        <end position="201"/>
    </location>
</feature>
<dbReference type="RefSeq" id="WP_246269707.1">
    <property type="nucleotide sequence ID" value="NZ_CBFGNQ010000002.1"/>
</dbReference>
<gene>
    <name evidence="2" type="ORF">WAE58_09210</name>
</gene>